<dbReference type="Proteomes" id="UP001183610">
    <property type="component" value="Unassembled WGS sequence"/>
</dbReference>
<comment type="caution">
    <text evidence="1">The sequence shown here is derived from an EMBL/GenBank/DDBJ whole genome shotgun (WGS) entry which is preliminary data.</text>
</comment>
<name>A0ABU2RAH8_9ACTN</name>
<reference evidence="2" key="1">
    <citation type="submission" date="2023-07" db="EMBL/GenBank/DDBJ databases">
        <title>30 novel species of actinomycetes from the DSMZ collection.</title>
        <authorList>
            <person name="Nouioui I."/>
        </authorList>
    </citation>
    <scope>NUCLEOTIDE SEQUENCE [LARGE SCALE GENOMIC DNA]</scope>
    <source>
        <strain evidence="2">DSM 41979</strain>
    </source>
</reference>
<dbReference type="EMBL" id="JAVRET010000174">
    <property type="protein sequence ID" value="MDT0413687.1"/>
    <property type="molecule type" value="Genomic_DNA"/>
</dbReference>
<accession>A0ABU2RAH8</accession>
<organism evidence="1 2">
    <name type="scientific">Streptomyces evansiae</name>
    <dbReference type="NCBI Taxonomy" id="3075535"/>
    <lineage>
        <taxon>Bacteria</taxon>
        <taxon>Bacillati</taxon>
        <taxon>Actinomycetota</taxon>
        <taxon>Actinomycetes</taxon>
        <taxon>Kitasatosporales</taxon>
        <taxon>Streptomycetaceae</taxon>
        <taxon>Streptomyces</taxon>
    </lineage>
</organism>
<gene>
    <name evidence="1" type="ORF">RM698_32250</name>
</gene>
<protein>
    <submittedName>
        <fullName evidence="1">Uncharacterized protein</fullName>
    </submittedName>
</protein>
<evidence type="ECO:0000313" key="1">
    <source>
        <dbReference type="EMBL" id="MDT0413687.1"/>
    </source>
</evidence>
<evidence type="ECO:0000313" key="2">
    <source>
        <dbReference type="Proteomes" id="UP001183610"/>
    </source>
</evidence>
<proteinExistence type="predicted"/>
<keyword evidence="2" id="KW-1185">Reference proteome</keyword>
<dbReference type="RefSeq" id="WP_010279393.1">
    <property type="nucleotide sequence ID" value="NZ_JAVRET010000174.1"/>
</dbReference>
<sequence length="298" mass="31515">MSHRRGSGPGTEAALAHESSQRILIAISNGTNAVAAKQSSAEAVASGALARFLEGGVRVRARSGRRLSGFWGGGGWEGALSEHRICSAGGEQRVEEVVVERETWTDPEFGSEHEGWVGVLLEDGTVPPPVFFGSESSARHSEVAQWSVYIGRYPYGPRAAALRGACACGWTGPAHVLDWDQIGDRELQLAGANAADNCVVDWDAHTEEVRLATIALPTVVSDLLGRLTDEIEKLTRSSPLAAARAAHLMQVAAKQAGRWPAQKALNDADRHDAAVALGVSENGARSLLAHLGDVSLYG</sequence>